<evidence type="ECO:0000313" key="4">
    <source>
        <dbReference type="Proteomes" id="UP000530320"/>
    </source>
</evidence>
<dbReference type="Pfam" id="PF13561">
    <property type="entry name" value="adh_short_C2"/>
    <property type="match status" value="1"/>
</dbReference>
<dbReference type="InterPro" id="IPR050259">
    <property type="entry name" value="SDR"/>
</dbReference>
<reference evidence="3 4" key="1">
    <citation type="submission" date="2020-04" db="EMBL/GenBank/DDBJ databases">
        <title>Description of novel Gluconacetobacter.</title>
        <authorList>
            <person name="Sombolestani A."/>
        </authorList>
    </citation>
    <scope>NUCLEOTIDE SEQUENCE [LARGE SCALE GENOMIC DNA]</scope>
    <source>
        <strain evidence="3 4">LMG 22058</strain>
    </source>
</reference>
<dbReference type="Proteomes" id="UP000530320">
    <property type="component" value="Unassembled WGS sequence"/>
</dbReference>
<dbReference type="EMBL" id="JABEQP010000003">
    <property type="protein sequence ID" value="MBB2197137.1"/>
    <property type="molecule type" value="Genomic_DNA"/>
</dbReference>
<feature type="compositionally biased region" description="Basic and acidic residues" evidence="2">
    <location>
        <begin position="203"/>
        <end position="214"/>
    </location>
</feature>
<dbReference type="RefSeq" id="WP_183008599.1">
    <property type="nucleotide sequence ID" value="NZ_JABEQP010000003.1"/>
</dbReference>
<dbReference type="PRINTS" id="PR00081">
    <property type="entry name" value="GDHRDH"/>
</dbReference>
<feature type="region of interest" description="Disordered" evidence="2">
    <location>
        <begin position="195"/>
        <end position="214"/>
    </location>
</feature>
<dbReference type="AlphaFoldDB" id="A0A7W4PGG5"/>
<gene>
    <name evidence="3" type="ORF">HLH44_06615</name>
</gene>
<dbReference type="InterPro" id="IPR036291">
    <property type="entry name" value="NAD(P)-bd_dom_sf"/>
</dbReference>
<comment type="caution">
    <text evidence="3">The sequence shown here is derived from an EMBL/GenBank/DDBJ whole genome shotgun (WGS) entry which is preliminary data.</text>
</comment>
<evidence type="ECO:0000256" key="2">
    <source>
        <dbReference type="SAM" id="MobiDB-lite"/>
    </source>
</evidence>
<dbReference type="PANTHER" id="PTHR42879:SF6">
    <property type="entry name" value="NADPH-DEPENDENT REDUCTASE BACG"/>
    <property type="match status" value="1"/>
</dbReference>
<sequence>MNLQLEGRAALVMGSSRGLGRACAKALAREGAHVILTGRHEATLQAGCTAIQEEGGSASFRVVDFQDTERAMQHIAGLGDIDIVVTNCGGPPPGPIATVNIADLGRHFDTMVRVPVAVASTFLPGMRQRGFGRIINIVSSGVIQPIANLGLSNMLRPAILGWAKTLAAEVAADGVTVNSVVPGRIHTERVDELDAAAAKRQGRSPEDVARASRENIPMKRYGRPDEFSNAVAFLASDRASYMTGSLIRVDGGLIAAI</sequence>
<name>A0A7W4PGG5_9PROT</name>
<evidence type="ECO:0000256" key="1">
    <source>
        <dbReference type="ARBA" id="ARBA00006484"/>
    </source>
</evidence>
<dbReference type="PANTHER" id="PTHR42879">
    <property type="entry name" value="3-OXOACYL-(ACYL-CARRIER-PROTEIN) REDUCTASE"/>
    <property type="match status" value="1"/>
</dbReference>
<accession>A0A7W4PGG5</accession>
<dbReference type="Gene3D" id="3.40.50.720">
    <property type="entry name" value="NAD(P)-binding Rossmann-like Domain"/>
    <property type="match status" value="1"/>
</dbReference>
<evidence type="ECO:0000313" key="3">
    <source>
        <dbReference type="EMBL" id="MBB2197137.1"/>
    </source>
</evidence>
<dbReference type="SUPFAM" id="SSF51735">
    <property type="entry name" value="NAD(P)-binding Rossmann-fold domains"/>
    <property type="match status" value="1"/>
</dbReference>
<comment type="similarity">
    <text evidence="1">Belongs to the short-chain dehydrogenases/reductases (SDR) family.</text>
</comment>
<organism evidence="3 4">
    <name type="scientific">Gluconacetobacter dulcium</name>
    <dbReference type="NCBI Taxonomy" id="2729096"/>
    <lineage>
        <taxon>Bacteria</taxon>
        <taxon>Pseudomonadati</taxon>
        <taxon>Pseudomonadota</taxon>
        <taxon>Alphaproteobacteria</taxon>
        <taxon>Acetobacterales</taxon>
        <taxon>Acetobacteraceae</taxon>
        <taxon>Gluconacetobacter</taxon>
    </lineage>
</organism>
<protein>
    <submittedName>
        <fullName evidence="3">SDR family oxidoreductase</fullName>
    </submittedName>
</protein>
<proteinExistence type="inferred from homology"/>
<dbReference type="CDD" id="cd05344">
    <property type="entry name" value="BKR_like_SDR_like"/>
    <property type="match status" value="1"/>
</dbReference>
<dbReference type="InterPro" id="IPR002347">
    <property type="entry name" value="SDR_fam"/>
</dbReference>